<reference evidence="2" key="1">
    <citation type="journal article" date="2021" name="PeerJ">
        <title>Extensive microbial diversity within the chicken gut microbiome revealed by metagenomics and culture.</title>
        <authorList>
            <person name="Gilroy R."/>
            <person name="Ravi A."/>
            <person name="Getino M."/>
            <person name="Pursley I."/>
            <person name="Horton D.L."/>
            <person name="Alikhan N.F."/>
            <person name="Baker D."/>
            <person name="Gharbi K."/>
            <person name="Hall N."/>
            <person name="Watson M."/>
            <person name="Adriaenssens E.M."/>
            <person name="Foster-Nyarko E."/>
            <person name="Jarju S."/>
            <person name="Secka A."/>
            <person name="Antonio M."/>
            <person name="Oren A."/>
            <person name="Chaudhuri R.R."/>
            <person name="La Ragione R."/>
            <person name="Hildebrand F."/>
            <person name="Pallen M.J."/>
        </authorList>
    </citation>
    <scope>NUCLEOTIDE SEQUENCE</scope>
    <source>
        <strain evidence="2">ChiGjej6B6-11269</strain>
    </source>
</reference>
<organism evidence="2 3">
    <name type="scientific">Slackia equolifaciens</name>
    <dbReference type="NCBI Taxonomy" id="498718"/>
    <lineage>
        <taxon>Bacteria</taxon>
        <taxon>Bacillati</taxon>
        <taxon>Actinomycetota</taxon>
        <taxon>Coriobacteriia</taxon>
        <taxon>Eggerthellales</taxon>
        <taxon>Eggerthellaceae</taxon>
        <taxon>Slackia</taxon>
    </lineage>
</organism>
<comment type="caution">
    <text evidence="2">The sequence shown here is derived from an EMBL/GenBank/DDBJ whole genome shotgun (WGS) entry which is preliminary data.</text>
</comment>
<keyword evidence="1" id="KW-0175">Coiled coil</keyword>
<gene>
    <name evidence="2" type="ORF">K8U77_04025</name>
</gene>
<evidence type="ECO:0000256" key="1">
    <source>
        <dbReference type="SAM" id="Coils"/>
    </source>
</evidence>
<dbReference type="AlphaFoldDB" id="A0A9D2UVU5"/>
<sequence>MPEETRATSAGKGPALDIRAILRENARLRVENAALRNRIAVMTGEPIGRERVEGRPLR</sequence>
<feature type="coiled-coil region" evidence="1">
    <location>
        <begin position="18"/>
        <end position="45"/>
    </location>
</feature>
<dbReference type="Proteomes" id="UP000786989">
    <property type="component" value="Unassembled WGS sequence"/>
</dbReference>
<accession>A0A9D2UVU5</accession>
<name>A0A9D2UVU5_9ACTN</name>
<reference evidence="2" key="2">
    <citation type="submission" date="2021-09" db="EMBL/GenBank/DDBJ databases">
        <authorList>
            <person name="Gilroy R."/>
        </authorList>
    </citation>
    <scope>NUCLEOTIDE SEQUENCE</scope>
    <source>
        <strain evidence="2">ChiGjej6B6-11269</strain>
    </source>
</reference>
<evidence type="ECO:0000313" key="2">
    <source>
        <dbReference type="EMBL" id="HJF65269.1"/>
    </source>
</evidence>
<evidence type="ECO:0008006" key="4">
    <source>
        <dbReference type="Google" id="ProtNLM"/>
    </source>
</evidence>
<proteinExistence type="predicted"/>
<evidence type="ECO:0000313" key="3">
    <source>
        <dbReference type="Proteomes" id="UP000786989"/>
    </source>
</evidence>
<protein>
    <recommendedName>
        <fullName evidence="4">Transposase</fullName>
    </recommendedName>
</protein>
<dbReference type="EMBL" id="DYWI01000066">
    <property type="protein sequence ID" value="HJF65269.1"/>
    <property type="molecule type" value="Genomic_DNA"/>
</dbReference>